<dbReference type="EMBL" id="LR134140">
    <property type="protein sequence ID" value="VDZ97309.1"/>
    <property type="molecule type" value="Genomic_DNA"/>
</dbReference>
<evidence type="ECO:0000313" key="2">
    <source>
        <dbReference type="Proteomes" id="UP000282086"/>
    </source>
</evidence>
<sequence>MKVAMTLTGAKSISEISGDSLVQELGKSLPTALAPMSKGDAPERLARESPVNFCYSAPRI</sequence>
<proteinExistence type="predicted"/>
<dbReference type="EC" id="1.1.2.3" evidence="1"/>
<keyword evidence="1" id="KW-0560">Oxidoreductase</keyword>
<evidence type="ECO:0000313" key="1">
    <source>
        <dbReference type="EMBL" id="VDZ97309.1"/>
    </source>
</evidence>
<reference evidence="1 2" key="1">
    <citation type="submission" date="2018-12" db="EMBL/GenBank/DDBJ databases">
        <authorList>
            <consortium name="Pathogen Informatics"/>
        </authorList>
    </citation>
    <scope>NUCLEOTIDE SEQUENCE [LARGE SCALE GENOMIC DNA]</scope>
    <source>
        <strain evidence="1 2">NCTC129</strain>
    </source>
</reference>
<accession>A0A447N207</accession>
<dbReference type="AlphaFoldDB" id="A0A447N207"/>
<dbReference type="Proteomes" id="UP000282086">
    <property type="component" value="Chromosome"/>
</dbReference>
<gene>
    <name evidence="1" type="primary">lldD_1</name>
    <name evidence="1" type="ORF">NCTC129_03524</name>
</gene>
<name>A0A447N207_SALET</name>
<protein>
    <submittedName>
        <fullName evidence="1">L-lactate dehydrogenase</fullName>
        <ecNumber evidence="1">1.1.2.3</ecNumber>
    </submittedName>
</protein>
<organism evidence="1 2">
    <name type="scientific">Salmonella enterica I</name>
    <dbReference type="NCBI Taxonomy" id="59201"/>
    <lineage>
        <taxon>Bacteria</taxon>
        <taxon>Pseudomonadati</taxon>
        <taxon>Pseudomonadota</taxon>
        <taxon>Gammaproteobacteria</taxon>
        <taxon>Enterobacterales</taxon>
        <taxon>Enterobacteriaceae</taxon>
        <taxon>Salmonella</taxon>
    </lineage>
</organism>
<dbReference type="GO" id="GO:0004460">
    <property type="term" value="F:L-lactate dehydrogenase (cytochrome) activity"/>
    <property type="evidence" value="ECO:0007669"/>
    <property type="project" value="UniProtKB-EC"/>
</dbReference>